<keyword evidence="1" id="KW-0472">Membrane</keyword>
<accession>A0A9D0ZJ18</accession>
<dbReference type="EMBL" id="DVFW01000042">
    <property type="protein sequence ID" value="HIQ81174.1"/>
    <property type="molecule type" value="Genomic_DNA"/>
</dbReference>
<name>A0A9D0ZJ18_9FIRM</name>
<keyword evidence="1" id="KW-1133">Transmembrane helix</keyword>
<evidence type="ECO:0000313" key="2">
    <source>
        <dbReference type="EMBL" id="HIQ81174.1"/>
    </source>
</evidence>
<organism evidence="2 3">
    <name type="scientific">Candidatus Scatavimonas merdigallinarum</name>
    <dbReference type="NCBI Taxonomy" id="2840914"/>
    <lineage>
        <taxon>Bacteria</taxon>
        <taxon>Bacillati</taxon>
        <taxon>Bacillota</taxon>
        <taxon>Clostridia</taxon>
        <taxon>Eubacteriales</taxon>
        <taxon>Oscillospiraceae</taxon>
        <taxon>Oscillospiraceae incertae sedis</taxon>
        <taxon>Candidatus Scatavimonas</taxon>
    </lineage>
</organism>
<reference evidence="2" key="1">
    <citation type="submission" date="2020-10" db="EMBL/GenBank/DDBJ databases">
        <authorList>
            <person name="Gilroy R."/>
        </authorList>
    </citation>
    <scope>NUCLEOTIDE SEQUENCE</scope>
    <source>
        <strain evidence="2">ChiSjej1B19-3389</strain>
    </source>
</reference>
<dbReference type="Proteomes" id="UP000886787">
    <property type="component" value="Unassembled WGS sequence"/>
</dbReference>
<proteinExistence type="predicted"/>
<evidence type="ECO:0008006" key="4">
    <source>
        <dbReference type="Google" id="ProtNLM"/>
    </source>
</evidence>
<protein>
    <recommendedName>
        <fullName evidence="4">Cell division protein FtsL</fullName>
    </recommendedName>
</protein>
<keyword evidence="1" id="KW-0812">Transmembrane</keyword>
<evidence type="ECO:0000256" key="1">
    <source>
        <dbReference type="SAM" id="Phobius"/>
    </source>
</evidence>
<comment type="caution">
    <text evidence="2">The sequence shown here is derived from an EMBL/GenBank/DDBJ whole genome shotgun (WGS) entry which is preliminary data.</text>
</comment>
<evidence type="ECO:0000313" key="3">
    <source>
        <dbReference type="Proteomes" id="UP000886787"/>
    </source>
</evidence>
<feature type="transmembrane region" description="Helical" evidence="1">
    <location>
        <begin position="59"/>
        <end position="81"/>
    </location>
</feature>
<dbReference type="AlphaFoldDB" id="A0A9D0ZJ18"/>
<reference evidence="2" key="2">
    <citation type="journal article" date="2021" name="PeerJ">
        <title>Extensive microbial diversity within the chicken gut microbiome revealed by metagenomics and culture.</title>
        <authorList>
            <person name="Gilroy R."/>
            <person name="Ravi A."/>
            <person name="Getino M."/>
            <person name="Pursley I."/>
            <person name="Horton D.L."/>
            <person name="Alikhan N.F."/>
            <person name="Baker D."/>
            <person name="Gharbi K."/>
            <person name="Hall N."/>
            <person name="Watson M."/>
            <person name="Adriaenssens E.M."/>
            <person name="Foster-Nyarko E."/>
            <person name="Jarju S."/>
            <person name="Secka A."/>
            <person name="Antonio M."/>
            <person name="Oren A."/>
            <person name="Chaudhuri R.R."/>
            <person name="La Ragione R."/>
            <person name="Hildebrand F."/>
            <person name="Pallen M.J."/>
        </authorList>
    </citation>
    <scope>NUCLEOTIDE SEQUENCE</scope>
    <source>
        <strain evidence="2">ChiSjej1B19-3389</strain>
    </source>
</reference>
<gene>
    <name evidence="2" type="ORF">IAD32_07845</name>
</gene>
<sequence>MAFEERNAAYDISLFEAAEQIEIEEPKKQVHRRKKNNVLSIPEEQLDKIRRRKYNPAKLFTGFMLGLIVTGAVVMIVHGQVQLTELNQQISNAASELADQESLYTQLQMKVESKLSPSVVEAYASEELGMSRADNYQKEYISLSQGDKAEISQTDGGNLFESIADAIAGLWS</sequence>